<name>A0ABR5BFH8_CRYGA</name>
<evidence type="ECO:0000313" key="1">
    <source>
        <dbReference type="EMBL" id="KIR67583.1"/>
    </source>
</evidence>
<organism evidence="1 2">
    <name type="scientific">Cryptococcus bacillisporus CA1873</name>
    <dbReference type="NCBI Taxonomy" id="1296111"/>
    <lineage>
        <taxon>Eukaryota</taxon>
        <taxon>Fungi</taxon>
        <taxon>Dikarya</taxon>
        <taxon>Basidiomycota</taxon>
        <taxon>Agaricomycotina</taxon>
        <taxon>Tremellomycetes</taxon>
        <taxon>Tremellales</taxon>
        <taxon>Cryptococcaceae</taxon>
        <taxon>Cryptococcus</taxon>
        <taxon>Cryptococcus gattii species complex</taxon>
    </lineage>
</organism>
<keyword evidence="2" id="KW-1185">Reference proteome</keyword>
<reference evidence="1 2" key="1">
    <citation type="submission" date="2015-01" db="EMBL/GenBank/DDBJ databases">
        <title>The Genome Sequence of Cryptococcus gattii CA1873.</title>
        <authorList>
            <consortium name="The Broad Institute Genomics Platform"/>
            <person name="Cuomo C."/>
            <person name="Litvintseva A."/>
            <person name="Chen Y."/>
            <person name="Heitman J."/>
            <person name="Sun S."/>
            <person name="Springer D."/>
            <person name="Dromer F."/>
            <person name="Young S."/>
            <person name="Zeng Q."/>
            <person name="Gargeya S."/>
            <person name="Abouelleil A."/>
            <person name="Alvarado L."/>
            <person name="Chapman S.B."/>
            <person name="Gainer-Dewar J."/>
            <person name="Goldberg J."/>
            <person name="Griggs A."/>
            <person name="Gujja S."/>
            <person name="Hansen M."/>
            <person name="Howarth C."/>
            <person name="Imamovic A."/>
            <person name="Larimer J."/>
            <person name="Murphy C."/>
            <person name="Naylor J."/>
            <person name="Pearson M."/>
            <person name="Priest M."/>
            <person name="Roberts A."/>
            <person name="Saif S."/>
            <person name="Shea T."/>
            <person name="Sykes S."/>
            <person name="Wortman J."/>
            <person name="Nusbaum C."/>
            <person name="Birren B."/>
        </authorList>
    </citation>
    <scope>NUCLEOTIDE SEQUENCE [LARGE SCALE GENOMIC DNA]</scope>
    <source>
        <strain evidence="1 2">CA1873</strain>
    </source>
</reference>
<proteinExistence type="predicted"/>
<accession>A0ABR5BFH8</accession>
<gene>
    <name evidence="1" type="ORF">I314_02000</name>
</gene>
<dbReference type="Proteomes" id="UP000053800">
    <property type="component" value="Unassembled WGS sequence"/>
</dbReference>
<evidence type="ECO:0000313" key="2">
    <source>
        <dbReference type="Proteomes" id="UP000053800"/>
    </source>
</evidence>
<protein>
    <submittedName>
        <fullName evidence="1">Uncharacterized protein</fullName>
    </submittedName>
</protein>
<sequence length="76" mass="8413">MRRRTTSTTPVLSMILKAPLLLSTKRFISSTSTFPVNKPLRSQTHSQAVLTLPHSPLLSARSVLVSVTISVSPRWQ</sequence>
<dbReference type="EMBL" id="KN848892">
    <property type="protein sequence ID" value="KIR67583.1"/>
    <property type="molecule type" value="Genomic_DNA"/>
</dbReference>